<organism evidence="1 2">
    <name type="scientific">Geobacter soli</name>
    <dbReference type="NCBI Taxonomy" id="1510391"/>
    <lineage>
        <taxon>Bacteria</taxon>
        <taxon>Pseudomonadati</taxon>
        <taxon>Thermodesulfobacteriota</taxon>
        <taxon>Desulfuromonadia</taxon>
        <taxon>Geobacterales</taxon>
        <taxon>Geobacteraceae</taxon>
        <taxon>Geobacter</taxon>
    </lineage>
</organism>
<protein>
    <submittedName>
        <fullName evidence="1">PBS lyase</fullName>
    </submittedName>
</protein>
<dbReference type="InterPro" id="IPR004155">
    <property type="entry name" value="PBS_lyase_HEAT"/>
</dbReference>
<dbReference type="AlphaFoldDB" id="A0A0C1U0N7"/>
<keyword evidence="2" id="KW-1185">Reference proteome</keyword>
<dbReference type="InterPro" id="IPR016024">
    <property type="entry name" value="ARM-type_fold"/>
</dbReference>
<keyword evidence="1" id="KW-0456">Lyase</keyword>
<name>A0A0C1U0N7_9BACT</name>
<dbReference type="SMART" id="SM00567">
    <property type="entry name" value="EZ_HEAT"/>
    <property type="match status" value="3"/>
</dbReference>
<accession>A0A0C1U0N7</accession>
<dbReference type="RefSeq" id="WP_039643078.1">
    <property type="nucleotide sequence ID" value="NZ_JXBL01000001.1"/>
</dbReference>
<evidence type="ECO:0000313" key="1">
    <source>
        <dbReference type="EMBL" id="KIE41380.1"/>
    </source>
</evidence>
<dbReference type="Proteomes" id="UP000031433">
    <property type="component" value="Unassembled WGS sequence"/>
</dbReference>
<reference evidence="1 2" key="1">
    <citation type="submission" date="2015-01" db="EMBL/GenBank/DDBJ databases">
        <title>Genome sequence of the anaerobic bacterium Geobacter soli GSS01, a dissimilatory Fe(III) reducer from soil.</title>
        <authorList>
            <person name="Yang G."/>
            <person name="Zhou S."/>
        </authorList>
    </citation>
    <scope>NUCLEOTIDE SEQUENCE [LARGE SCALE GENOMIC DNA]</scope>
    <source>
        <strain evidence="1 2">GSS01</strain>
    </source>
</reference>
<proteinExistence type="predicted"/>
<dbReference type="InterPro" id="IPR011989">
    <property type="entry name" value="ARM-like"/>
</dbReference>
<dbReference type="SUPFAM" id="SSF48371">
    <property type="entry name" value="ARM repeat"/>
    <property type="match status" value="1"/>
</dbReference>
<evidence type="ECO:0000313" key="2">
    <source>
        <dbReference type="Proteomes" id="UP000031433"/>
    </source>
</evidence>
<gene>
    <name evidence="1" type="ORF">SE37_01410</name>
</gene>
<sequence length="723" mass="77799">MTDTNSDIRIAGIEPGILSSFIIELNILRRAVSAYPKGHPAIRSAAEKVAGQTDLLLAGEERATVGIARDTILFAGHPLDRRNLVFRDLARFLSERGLTLLTVKRGVSADELIRFCTLLGLRRDEIRQRGGLGRLMSEDAILGLEVTGLDYGLFHVTEDERIAAPAADQDDLSLWERYVRGMLDGTLDPFGTVTGHHGTLAPEELARLMNGCLGGAAESRQKSYDAVITAFLRNVREAEQGPGCDESQTARLAELAELLTPELRRQFLGSAFAALARHPAMAERVAAALSDGAVMEAFTGLTERGSSIPPVLLDLFQRFGLADPSPAAGAAPPSHPAGATEMARRLETVLREGDSRSFVPQPYEDDLSRLTRTGAQRVVLPELEPLRLELESENAAVKAGEVIMEIIRLEPGGADPFASNLAELAEYYLATGDFGSLGGLFLRIHVLEKAGAGAALREAIGAPAFVAALIDAPAIWGKVRHGEIRQIISQIGPPCVTPLLDRLAVEESMTLRRWYMDCLVGLGAAAGAAAVALLEDGRWYFVRNLLVLLRQLDYSAGAASARKLLAHPHPKVRQEAARTLLGFRDPQAEQWLLRGLESSDRGTLLMAVPLVDGNASRRVRAQVIELLRRGGAAADPEVRCATVRALAETGDPAALPELARILGSRSLLRAAALNQVKLEVVRSLPRFPGQEPLRLLREAAAAVGGEIAGAARAALRLAEARDR</sequence>
<dbReference type="EMBL" id="JXBL01000001">
    <property type="protein sequence ID" value="KIE41380.1"/>
    <property type="molecule type" value="Genomic_DNA"/>
</dbReference>
<comment type="caution">
    <text evidence="1">The sequence shown here is derived from an EMBL/GenBank/DDBJ whole genome shotgun (WGS) entry which is preliminary data.</text>
</comment>
<dbReference type="Gene3D" id="1.25.10.10">
    <property type="entry name" value="Leucine-rich Repeat Variant"/>
    <property type="match status" value="1"/>
</dbReference>
<dbReference type="GO" id="GO:0016829">
    <property type="term" value="F:lyase activity"/>
    <property type="evidence" value="ECO:0007669"/>
    <property type="project" value="UniProtKB-KW"/>
</dbReference>